<keyword evidence="8 11" id="KW-0472">Membrane</keyword>
<evidence type="ECO:0000313" key="14">
    <source>
        <dbReference type="Proteomes" id="UP000009080"/>
    </source>
</evidence>
<dbReference type="RefSeq" id="WP_015820812.1">
    <property type="nucleotide sequence ID" value="NC_012997.1"/>
</dbReference>
<dbReference type="Proteomes" id="UP000009080">
    <property type="component" value="Chromosome"/>
</dbReference>
<evidence type="ECO:0000256" key="8">
    <source>
        <dbReference type="ARBA" id="ARBA00023136"/>
    </source>
</evidence>
<reference evidence="13 14" key="1">
    <citation type="journal article" date="2009" name="PLoS ONE">
        <title>The complete genome of Teredinibacter turnerae T7901: an intracellular endosymbiont of marine wood-boring bivalves (shipworms).</title>
        <authorList>
            <person name="Yang J.C."/>
            <person name="Madupu R."/>
            <person name="Durkin A.S."/>
            <person name="Ekborg N.A."/>
            <person name="Pedamallu C.S."/>
            <person name="Hostetler J.B."/>
            <person name="Radune D."/>
            <person name="Toms B.S."/>
            <person name="Henrissat B."/>
            <person name="Coutinho P.M."/>
            <person name="Schwarz S."/>
            <person name="Field L."/>
            <person name="Trindade-Silva A.E."/>
            <person name="Soares C.A.G."/>
            <person name="Elshahawi S."/>
            <person name="Hanora A."/>
            <person name="Schmidt E.W."/>
            <person name="Haygood M.G."/>
            <person name="Posfai J."/>
            <person name="Benner J."/>
            <person name="Madinger C."/>
            <person name="Nove J."/>
            <person name="Anton B."/>
            <person name="Chaudhary K."/>
            <person name="Foster J."/>
            <person name="Holman A."/>
            <person name="Kumar S."/>
            <person name="Lessard P.A."/>
            <person name="Luyten Y.A."/>
            <person name="Slatko B."/>
            <person name="Wood N."/>
            <person name="Wu B."/>
            <person name="Teplitski M."/>
            <person name="Mougous J.D."/>
            <person name="Ward N."/>
            <person name="Eisen J.A."/>
            <person name="Badger J.H."/>
            <person name="Distel D.L."/>
        </authorList>
    </citation>
    <scope>NUCLEOTIDE SEQUENCE [LARGE SCALE GENOMIC DNA]</scope>
    <source>
        <strain evidence="14">ATCC 39867 / T7901</strain>
    </source>
</reference>
<keyword evidence="3" id="KW-1003">Cell membrane</keyword>
<gene>
    <name evidence="13" type="ordered locus">TERTU_1043</name>
</gene>
<dbReference type="OrthoDB" id="6039229at2"/>
<evidence type="ECO:0000256" key="4">
    <source>
        <dbReference type="ARBA" id="ARBA00022481"/>
    </source>
</evidence>
<comment type="subcellular location">
    <subcellularLocation>
        <location evidence="1">Cell inner membrane</location>
        <topology evidence="1">Single-pass membrane protein</topology>
    </subcellularLocation>
</comment>
<dbReference type="STRING" id="377629.TERTU_1043"/>
<dbReference type="GO" id="GO:0015628">
    <property type="term" value="P:protein secretion by the type II secretion system"/>
    <property type="evidence" value="ECO:0007669"/>
    <property type="project" value="InterPro"/>
</dbReference>
<keyword evidence="6 11" id="KW-0812">Transmembrane</keyword>
<name>C5BQX5_TERTT</name>
<feature type="transmembrane region" description="Helical" evidence="11">
    <location>
        <begin position="21"/>
        <end position="40"/>
    </location>
</feature>
<keyword evidence="4" id="KW-0488">Methylation</keyword>
<dbReference type="InterPro" id="IPR012902">
    <property type="entry name" value="N_methyl_site"/>
</dbReference>
<organism evidence="13 14">
    <name type="scientific">Teredinibacter turnerae (strain ATCC 39867 / T7901)</name>
    <dbReference type="NCBI Taxonomy" id="377629"/>
    <lineage>
        <taxon>Bacteria</taxon>
        <taxon>Pseudomonadati</taxon>
        <taxon>Pseudomonadota</taxon>
        <taxon>Gammaproteobacteria</taxon>
        <taxon>Cellvibrionales</taxon>
        <taxon>Cellvibrionaceae</taxon>
        <taxon>Teredinibacter</taxon>
    </lineage>
</organism>
<accession>C5BQX5</accession>
<dbReference type="NCBIfam" id="TIGR02532">
    <property type="entry name" value="IV_pilin_GFxxxE"/>
    <property type="match status" value="1"/>
</dbReference>
<dbReference type="HOGENOM" id="CLU_084761_1_4_6"/>
<evidence type="ECO:0000256" key="5">
    <source>
        <dbReference type="ARBA" id="ARBA00022519"/>
    </source>
</evidence>
<dbReference type="SUPFAM" id="SSF54523">
    <property type="entry name" value="Pili subunits"/>
    <property type="match status" value="1"/>
</dbReference>
<evidence type="ECO:0000256" key="7">
    <source>
        <dbReference type="ARBA" id="ARBA00022989"/>
    </source>
</evidence>
<evidence type="ECO:0000256" key="6">
    <source>
        <dbReference type="ARBA" id="ARBA00022692"/>
    </source>
</evidence>
<dbReference type="eggNOG" id="COG4970">
    <property type="taxonomic scope" value="Bacteria"/>
</dbReference>
<evidence type="ECO:0000256" key="2">
    <source>
        <dbReference type="ARBA" id="ARBA00021549"/>
    </source>
</evidence>
<dbReference type="PROSITE" id="PS00409">
    <property type="entry name" value="PROKAR_NTER_METHYL"/>
    <property type="match status" value="1"/>
</dbReference>
<dbReference type="AlphaFoldDB" id="C5BQX5"/>
<evidence type="ECO:0000256" key="10">
    <source>
        <dbReference type="ARBA" id="ARBA00030775"/>
    </source>
</evidence>
<evidence type="ECO:0000256" key="9">
    <source>
        <dbReference type="ARBA" id="ARBA00025772"/>
    </source>
</evidence>
<keyword evidence="14" id="KW-1185">Reference proteome</keyword>
<dbReference type="GO" id="GO:0005886">
    <property type="term" value="C:plasma membrane"/>
    <property type="evidence" value="ECO:0007669"/>
    <property type="project" value="UniProtKB-SubCell"/>
</dbReference>
<proteinExistence type="inferred from homology"/>
<keyword evidence="7 11" id="KW-1133">Transmembrane helix</keyword>
<evidence type="ECO:0000259" key="12">
    <source>
        <dbReference type="Pfam" id="PF12019"/>
    </source>
</evidence>
<evidence type="ECO:0000256" key="3">
    <source>
        <dbReference type="ARBA" id="ARBA00022475"/>
    </source>
</evidence>
<protein>
    <recommendedName>
        <fullName evidence="2">Type II secretion system protein H</fullName>
    </recommendedName>
    <alternativeName>
        <fullName evidence="10">General secretion pathway protein H</fullName>
    </alternativeName>
</protein>
<feature type="domain" description="General secretion pathway GspH" evidence="12">
    <location>
        <begin position="56"/>
        <end position="165"/>
    </location>
</feature>
<evidence type="ECO:0000256" key="1">
    <source>
        <dbReference type="ARBA" id="ARBA00004377"/>
    </source>
</evidence>
<evidence type="ECO:0000256" key="11">
    <source>
        <dbReference type="SAM" id="Phobius"/>
    </source>
</evidence>
<dbReference type="Pfam" id="PF07963">
    <property type="entry name" value="N_methyl"/>
    <property type="match status" value="1"/>
</dbReference>
<evidence type="ECO:0000313" key="13">
    <source>
        <dbReference type="EMBL" id="ACR14698.1"/>
    </source>
</evidence>
<dbReference type="InterPro" id="IPR022346">
    <property type="entry name" value="T2SS_GspH"/>
</dbReference>
<dbReference type="EMBL" id="CP001614">
    <property type="protein sequence ID" value="ACR14698.1"/>
    <property type="molecule type" value="Genomic_DNA"/>
</dbReference>
<dbReference type="InterPro" id="IPR045584">
    <property type="entry name" value="Pilin-like"/>
</dbReference>
<dbReference type="GO" id="GO:0015627">
    <property type="term" value="C:type II protein secretion system complex"/>
    <property type="evidence" value="ECO:0007669"/>
    <property type="project" value="InterPro"/>
</dbReference>
<dbReference type="Gene3D" id="3.55.40.10">
    <property type="entry name" value="minor pseudopilin epsh domain"/>
    <property type="match status" value="1"/>
</dbReference>
<keyword evidence="5" id="KW-0997">Cell inner membrane</keyword>
<dbReference type="KEGG" id="ttu:TERTU_1043"/>
<comment type="similarity">
    <text evidence="9">Belongs to the GSP H family.</text>
</comment>
<sequence>MKSLIHVSQRNRLQRGLTLPELLVAMVIFAIVVGFAVPSFQGTLRKQELNSQLGLITSTLAYARSEAISRRKATVICATADQTSCLSQADWSSGWLVFVDEDADGTLDAGEEILRAGGESGGDSSLTVVADAGAPYAARFNIDGERVAGVNALSVCQGDATSGADTLHSRTITLTNVGSNRVSTGATCP</sequence>
<dbReference type="Pfam" id="PF12019">
    <property type="entry name" value="GspH"/>
    <property type="match status" value="1"/>
</dbReference>